<dbReference type="InterPro" id="IPR002625">
    <property type="entry name" value="Smr_dom"/>
</dbReference>
<sequence length="81" mass="9330">MECDLHGYEQAEAYIEILHTLKECKAKNDQILQIIHGFNKGTILKSYVQSQKFIAQMKKEGFRLSRKKSPNPGTSCFKIEP</sequence>
<name>A0ABY6HVT3_9ARCH</name>
<dbReference type="Pfam" id="PF01713">
    <property type="entry name" value="Smr"/>
    <property type="match status" value="1"/>
</dbReference>
<dbReference type="Proteomes" id="UP001208689">
    <property type="component" value="Chromosome"/>
</dbReference>
<dbReference type="SUPFAM" id="SSF160443">
    <property type="entry name" value="SMR domain-like"/>
    <property type="match status" value="1"/>
</dbReference>
<feature type="domain" description="Smr" evidence="1">
    <location>
        <begin position="4"/>
        <end position="50"/>
    </location>
</feature>
<accession>A0ABY6HVT3</accession>
<proteinExistence type="predicted"/>
<gene>
    <name evidence="2" type="ORF">NEF87_003904</name>
</gene>
<reference evidence="2" key="1">
    <citation type="submission" date="2022-09" db="EMBL/GenBank/DDBJ databases">
        <title>Actin cytoskeleton and complex cell architecture in an #Asgard archaeon.</title>
        <authorList>
            <person name="Ponce Toledo R.I."/>
            <person name="Schleper C."/>
            <person name="Rodrigues Oliveira T."/>
            <person name="Wollweber F."/>
            <person name="Xu J."/>
            <person name="Rittmann S."/>
            <person name="Klingl A."/>
            <person name="Pilhofer M."/>
        </authorList>
    </citation>
    <scope>NUCLEOTIDE SEQUENCE</scope>
    <source>
        <strain evidence="2">B-35</strain>
    </source>
</reference>
<evidence type="ECO:0000313" key="3">
    <source>
        <dbReference type="Proteomes" id="UP001208689"/>
    </source>
</evidence>
<protein>
    <recommendedName>
        <fullName evidence="1">Smr domain-containing protein</fullName>
    </recommendedName>
</protein>
<evidence type="ECO:0000259" key="1">
    <source>
        <dbReference type="Pfam" id="PF01713"/>
    </source>
</evidence>
<evidence type="ECO:0000313" key="2">
    <source>
        <dbReference type="EMBL" id="UYP47619.1"/>
    </source>
</evidence>
<dbReference type="EMBL" id="CP104013">
    <property type="protein sequence ID" value="UYP47619.1"/>
    <property type="molecule type" value="Genomic_DNA"/>
</dbReference>
<dbReference type="InterPro" id="IPR036063">
    <property type="entry name" value="Smr_dom_sf"/>
</dbReference>
<dbReference type="Gene3D" id="3.30.1370.110">
    <property type="match status" value="1"/>
</dbReference>
<keyword evidence="3" id="KW-1185">Reference proteome</keyword>
<organism evidence="2 3">
    <name type="scientific">Candidatus Lokiarchaeum ossiferum</name>
    <dbReference type="NCBI Taxonomy" id="2951803"/>
    <lineage>
        <taxon>Archaea</taxon>
        <taxon>Promethearchaeati</taxon>
        <taxon>Promethearchaeota</taxon>
        <taxon>Promethearchaeia</taxon>
        <taxon>Promethearchaeales</taxon>
        <taxon>Promethearchaeaceae</taxon>
        <taxon>Candidatus Lokiarchaeum</taxon>
    </lineage>
</organism>